<evidence type="ECO:0000313" key="1">
    <source>
        <dbReference type="EnsemblPlants" id="AET7Gv20664400.11"/>
    </source>
</evidence>
<dbReference type="Gramene" id="AET7Gv20664400.11">
    <property type="protein sequence ID" value="AET7Gv20664400.11"/>
    <property type="gene ID" value="AET7Gv20664400"/>
</dbReference>
<protein>
    <submittedName>
        <fullName evidence="1">Uncharacterized protein</fullName>
    </submittedName>
</protein>
<reference evidence="1" key="3">
    <citation type="journal article" date="2017" name="Nature">
        <title>Genome sequence of the progenitor of the wheat D genome Aegilops tauschii.</title>
        <authorList>
            <person name="Luo M.C."/>
            <person name="Gu Y.Q."/>
            <person name="Puiu D."/>
            <person name="Wang H."/>
            <person name="Twardziok S.O."/>
            <person name="Deal K.R."/>
            <person name="Huo N."/>
            <person name="Zhu T."/>
            <person name="Wang L."/>
            <person name="Wang Y."/>
            <person name="McGuire P.E."/>
            <person name="Liu S."/>
            <person name="Long H."/>
            <person name="Ramasamy R.K."/>
            <person name="Rodriguez J.C."/>
            <person name="Van S.L."/>
            <person name="Yuan L."/>
            <person name="Wang Z."/>
            <person name="Xia Z."/>
            <person name="Xiao L."/>
            <person name="Anderson O.D."/>
            <person name="Ouyang S."/>
            <person name="Liang Y."/>
            <person name="Zimin A.V."/>
            <person name="Pertea G."/>
            <person name="Qi P."/>
            <person name="Bennetzen J.L."/>
            <person name="Dai X."/>
            <person name="Dawson M.W."/>
            <person name="Muller H.G."/>
            <person name="Kugler K."/>
            <person name="Rivarola-Duarte L."/>
            <person name="Spannagl M."/>
            <person name="Mayer K.F.X."/>
            <person name="Lu F.H."/>
            <person name="Bevan M.W."/>
            <person name="Leroy P."/>
            <person name="Li P."/>
            <person name="You F.M."/>
            <person name="Sun Q."/>
            <person name="Liu Z."/>
            <person name="Lyons E."/>
            <person name="Wicker T."/>
            <person name="Salzberg S.L."/>
            <person name="Devos K.M."/>
            <person name="Dvorak J."/>
        </authorList>
    </citation>
    <scope>NUCLEOTIDE SEQUENCE [LARGE SCALE GENOMIC DNA]</scope>
    <source>
        <strain evidence="1">cv. AL8/78</strain>
    </source>
</reference>
<accession>A0A453RQH2</accession>
<dbReference type="EnsemblPlants" id="AET7Gv20664400.11">
    <property type="protein sequence ID" value="AET7Gv20664400.11"/>
    <property type="gene ID" value="AET7Gv20664400"/>
</dbReference>
<organism evidence="1 2">
    <name type="scientific">Aegilops tauschii subsp. strangulata</name>
    <name type="common">Goatgrass</name>
    <dbReference type="NCBI Taxonomy" id="200361"/>
    <lineage>
        <taxon>Eukaryota</taxon>
        <taxon>Viridiplantae</taxon>
        <taxon>Streptophyta</taxon>
        <taxon>Embryophyta</taxon>
        <taxon>Tracheophyta</taxon>
        <taxon>Spermatophyta</taxon>
        <taxon>Magnoliopsida</taxon>
        <taxon>Liliopsida</taxon>
        <taxon>Poales</taxon>
        <taxon>Poaceae</taxon>
        <taxon>BOP clade</taxon>
        <taxon>Pooideae</taxon>
        <taxon>Triticodae</taxon>
        <taxon>Triticeae</taxon>
        <taxon>Triticinae</taxon>
        <taxon>Aegilops</taxon>
    </lineage>
</organism>
<dbReference type="Proteomes" id="UP000015105">
    <property type="component" value="Chromosome 7D"/>
</dbReference>
<reference evidence="1" key="5">
    <citation type="journal article" date="2021" name="G3 (Bethesda)">
        <title>Aegilops tauschii genome assembly Aet v5.0 features greater sequence contiguity and improved annotation.</title>
        <authorList>
            <person name="Wang L."/>
            <person name="Zhu T."/>
            <person name="Rodriguez J.C."/>
            <person name="Deal K.R."/>
            <person name="Dubcovsky J."/>
            <person name="McGuire P.E."/>
            <person name="Lux T."/>
            <person name="Spannagl M."/>
            <person name="Mayer K.F.X."/>
            <person name="Baldrich P."/>
            <person name="Meyers B.C."/>
            <person name="Huo N."/>
            <person name="Gu Y.Q."/>
            <person name="Zhou H."/>
            <person name="Devos K.M."/>
            <person name="Bennetzen J.L."/>
            <person name="Unver T."/>
            <person name="Budak H."/>
            <person name="Gulick P.J."/>
            <person name="Galiba G."/>
            <person name="Kalapos B."/>
            <person name="Nelson D.R."/>
            <person name="Li P."/>
            <person name="You F.M."/>
            <person name="Luo M.C."/>
            <person name="Dvorak J."/>
        </authorList>
    </citation>
    <scope>NUCLEOTIDE SEQUENCE [LARGE SCALE GENOMIC DNA]</scope>
    <source>
        <strain evidence="1">cv. AL8/78</strain>
    </source>
</reference>
<reference evidence="2" key="2">
    <citation type="journal article" date="2017" name="Nat. Plants">
        <title>The Aegilops tauschii genome reveals multiple impacts of transposons.</title>
        <authorList>
            <person name="Zhao G."/>
            <person name="Zou C."/>
            <person name="Li K."/>
            <person name="Wang K."/>
            <person name="Li T."/>
            <person name="Gao L."/>
            <person name="Zhang X."/>
            <person name="Wang H."/>
            <person name="Yang Z."/>
            <person name="Liu X."/>
            <person name="Jiang W."/>
            <person name="Mao L."/>
            <person name="Kong X."/>
            <person name="Jiao Y."/>
            <person name="Jia J."/>
        </authorList>
    </citation>
    <scope>NUCLEOTIDE SEQUENCE [LARGE SCALE GENOMIC DNA]</scope>
    <source>
        <strain evidence="2">cv. AL8/78</strain>
    </source>
</reference>
<dbReference type="AlphaFoldDB" id="A0A453RQH2"/>
<reference evidence="1" key="4">
    <citation type="submission" date="2019-03" db="UniProtKB">
        <authorList>
            <consortium name="EnsemblPlants"/>
        </authorList>
    </citation>
    <scope>IDENTIFICATION</scope>
</reference>
<reference evidence="2" key="1">
    <citation type="journal article" date="2014" name="Science">
        <title>Ancient hybridizations among the ancestral genomes of bread wheat.</title>
        <authorList>
            <consortium name="International Wheat Genome Sequencing Consortium,"/>
            <person name="Marcussen T."/>
            <person name="Sandve S.R."/>
            <person name="Heier L."/>
            <person name="Spannagl M."/>
            <person name="Pfeifer M."/>
            <person name="Jakobsen K.S."/>
            <person name="Wulff B.B."/>
            <person name="Steuernagel B."/>
            <person name="Mayer K.F."/>
            <person name="Olsen O.A."/>
        </authorList>
    </citation>
    <scope>NUCLEOTIDE SEQUENCE [LARGE SCALE GENOMIC DNA]</scope>
    <source>
        <strain evidence="2">cv. AL8/78</strain>
    </source>
</reference>
<sequence>MTFCCGRNDGRIMGRNRDSIYFLMLVRFKHRSCCIVQRN</sequence>
<keyword evidence="2" id="KW-1185">Reference proteome</keyword>
<proteinExistence type="predicted"/>
<name>A0A453RQH2_AEGTS</name>
<evidence type="ECO:0000313" key="2">
    <source>
        <dbReference type="Proteomes" id="UP000015105"/>
    </source>
</evidence>